<dbReference type="SUPFAM" id="SSF56801">
    <property type="entry name" value="Acetyl-CoA synthetase-like"/>
    <property type="match status" value="1"/>
</dbReference>
<comment type="caution">
    <text evidence="3">The sequence shown here is derived from an EMBL/GenBank/DDBJ whole genome shotgun (WGS) entry which is preliminary data.</text>
</comment>
<dbReference type="Pfam" id="PF00501">
    <property type="entry name" value="AMP-binding"/>
    <property type="match status" value="1"/>
</dbReference>
<dbReference type="Gene3D" id="3.30.300.30">
    <property type="match status" value="1"/>
</dbReference>
<dbReference type="InterPro" id="IPR025110">
    <property type="entry name" value="AMP-bd_C"/>
</dbReference>
<dbReference type="Gene3D" id="3.40.50.12780">
    <property type="entry name" value="N-terminal domain of ligase-like"/>
    <property type="match status" value="1"/>
</dbReference>
<protein>
    <submittedName>
        <fullName evidence="3">Class I adenylate-forming enzyme family protein</fullName>
    </submittedName>
</protein>
<evidence type="ECO:0000259" key="2">
    <source>
        <dbReference type="Pfam" id="PF13193"/>
    </source>
</evidence>
<dbReference type="PANTHER" id="PTHR43201:SF32">
    <property type="entry name" value="2-SUCCINYLBENZOATE--COA LIGASE, CHLOROPLASTIC_PEROXISOMAL"/>
    <property type="match status" value="1"/>
</dbReference>
<dbReference type="PROSITE" id="PS00455">
    <property type="entry name" value="AMP_BINDING"/>
    <property type="match status" value="1"/>
</dbReference>
<sequence>MNIATLSAMAADGMADRVATGSVDGGLTFAELDLRARRVGTFLRQRGAQRLGMVDLNSDAVPLALLGAAYAGIPFAPLNYRLADDRLRAVVERLAPATVVVGDDATAARVAGLPGVALLGRGDLLDAAADPGTVPVAEPPADPDGVAVLLFTSGTSGEPKAAILRHRNLVSYIVASVEFAGADPDEATLVGVPPYHVAGISAVLSNLFAGRRVVRMEAFDARGWVDLARAERITHAMVVPTMLGRILDVLGPDGLPSLRTLSYGGGPMPLPVIRRALDALPDVDFVNAYGLTETASTIAVLGPEDHRRAAAATEPHVRARLASVGRPLPALEVSIRGADGEELPAGERGEIWVRGDQVSGEYVGRAAARRDGWFPTRDAGLLDEDGYLFVSGRLDDVIVRGGENLSPGEIEAVLLEHPAVADAAVCGVPDPEWGEAVAAALVREPGATVSADDLRAHVRRRLRSTCVPAVIEFREALPYNDTGKLLRRVVRDGLAT</sequence>
<keyword evidence="4" id="KW-1185">Reference proteome</keyword>
<dbReference type="RefSeq" id="WP_013676956.1">
    <property type="nucleotide sequence ID" value="NZ_BAABKS010000006.1"/>
</dbReference>
<evidence type="ECO:0000259" key="1">
    <source>
        <dbReference type="Pfam" id="PF00501"/>
    </source>
</evidence>
<proteinExistence type="predicted"/>
<reference evidence="4" key="1">
    <citation type="journal article" date="2019" name="Int. J. Syst. Evol. Microbiol.">
        <title>The Global Catalogue of Microorganisms (GCM) 10K type strain sequencing project: providing services to taxonomists for standard genome sequencing and annotation.</title>
        <authorList>
            <consortium name="The Broad Institute Genomics Platform"/>
            <consortium name="The Broad Institute Genome Sequencing Center for Infectious Disease"/>
            <person name="Wu L."/>
            <person name="Ma J."/>
        </authorList>
    </citation>
    <scope>NUCLEOTIDE SEQUENCE [LARGE SCALE GENOMIC DNA]</scope>
    <source>
        <strain evidence="4">CCUG 49018</strain>
    </source>
</reference>
<organism evidence="3 4">
    <name type="scientific">Pseudonocardia benzenivorans</name>
    <dbReference type="NCBI Taxonomy" id="228005"/>
    <lineage>
        <taxon>Bacteria</taxon>
        <taxon>Bacillati</taxon>
        <taxon>Actinomycetota</taxon>
        <taxon>Actinomycetes</taxon>
        <taxon>Pseudonocardiales</taxon>
        <taxon>Pseudonocardiaceae</taxon>
        <taxon>Pseudonocardia</taxon>
    </lineage>
</organism>
<dbReference type="Proteomes" id="UP001597182">
    <property type="component" value="Unassembled WGS sequence"/>
</dbReference>
<evidence type="ECO:0000313" key="3">
    <source>
        <dbReference type="EMBL" id="MFD1236964.1"/>
    </source>
</evidence>
<name>A0ABW3VP21_9PSEU</name>
<dbReference type="Pfam" id="PF13193">
    <property type="entry name" value="AMP-binding_C"/>
    <property type="match status" value="1"/>
</dbReference>
<dbReference type="PANTHER" id="PTHR43201">
    <property type="entry name" value="ACYL-COA SYNTHETASE"/>
    <property type="match status" value="1"/>
</dbReference>
<evidence type="ECO:0000313" key="4">
    <source>
        <dbReference type="Proteomes" id="UP001597182"/>
    </source>
</evidence>
<accession>A0ABW3VP21</accession>
<dbReference type="EMBL" id="JBHTMB010000250">
    <property type="protein sequence ID" value="MFD1236964.1"/>
    <property type="molecule type" value="Genomic_DNA"/>
</dbReference>
<dbReference type="InterPro" id="IPR045851">
    <property type="entry name" value="AMP-bd_C_sf"/>
</dbReference>
<dbReference type="InterPro" id="IPR000873">
    <property type="entry name" value="AMP-dep_synth/lig_dom"/>
</dbReference>
<dbReference type="InterPro" id="IPR042099">
    <property type="entry name" value="ANL_N_sf"/>
</dbReference>
<gene>
    <name evidence="3" type="ORF">ACFQ34_27060</name>
</gene>
<feature type="domain" description="AMP-binding enzyme C-terminal" evidence="2">
    <location>
        <begin position="409"/>
        <end position="484"/>
    </location>
</feature>
<dbReference type="InterPro" id="IPR020845">
    <property type="entry name" value="AMP-binding_CS"/>
</dbReference>
<feature type="domain" description="AMP-dependent synthetase/ligase" evidence="1">
    <location>
        <begin position="11"/>
        <end position="362"/>
    </location>
</feature>